<dbReference type="SUPFAM" id="SSF54631">
    <property type="entry name" value="CBS-domain pair"/>
    <property type="match status" value="1"/>
</dbReference>
<dbReference type="PANTHER" id="PTHR42745:SF1">
    <property type="entry name" value="ARABINOSE 5-PHOSPHATE ISOMERASE KDSD"/>
    <property type="match status" value="1"/>
</dbReference>
<dbReference type="CDD" id="cd04604">
    <property type="entry name" value="CBS_pair_SIS_assoc"/>
    <property type="match status" value="1"/>
</dbReference>
<dbReference type="PROSITE" id="PS51371">
    <property type="entry name" value="CBS"/>
    <property type="match status" value="2"/>
</dbReference>
<reference evidence="4" key="1">
    <citation type="submission" date="2018-06" db="EMBL/GenBank/DDBJ databases">
        <authorList>
            <person name="Zhirakovskaya E."/>
        </authorList>
    </citation>
    <scope>NUCLEOTIDE SEQUENCE</scope>
</reference>
<evidence type="ECO:0000259" key="3">
    <source>
        <dbReference type="PROSITE" id="PS51371"/>
    </source>
</evidence>
<dbReference type="AlphaFoldDB" id="A0A3B1AC17"/>
<dbReference type="EC" id="2.2.1.2" evidence="4"/>
<feature type="domain" description="CBS" evidence="3">
    <location>
        <begin position="222"/>
        <end position="279"/>
    </location>
</feature>
<dbReference type="SMART" id="SM00116">
    <property type="entry name" value="CBS"/>
    <property type="match status" value="2"/>
</dbReference>
<dbReference type="EMBL" id="UOFQ01000180">
    <property type="protein sequence ID" value="VAW90306.1"/>
    <property type="molecule type" value="Genomic_DNA"/>
</dbReference>
<dbReference type="Pfam" id="PF00923">
    <property type="entry name" value="TAL_FSA"/>
    <property type="match status" value="1"/>
</dbReference>
<organism evidence="4">
    <name type="scientific">hydrothermal vent metagenome</name>
    <dbReference type="NCBI Taxonomy" id="652676"/>
    <lineage>
        <taxon>unclassified sequences</taxon>
        <taxon>metagenomes</taxon>
        <taxon>ecological metagenomes</taxon>
    </lineage>
</organism>
<dbReference type="InterPro" id="IPR013785">
    <property type="entry name" value="Aldolase_TIM"/>
</dbReference>
<protein>
    <submittedName>
        <fullName evidence="4">Transaldolase</fullName>
        <ecNumber evidence="4">2.2.1.2</ecNumber>
    </submittedName>
</protein>
<feature type="domain" description="CBS" evidence="3">
    <location>
        <begin position="289"/>
        <end position="341"/>
    </location>
</feature>
<dbReference type="Pfam" id="PF00571">
    <property type="entry name" value="CBS"/>
    <property type="match status" value="2"/>
</dbReference>
<dbReference type="InterPro" id="IPR001585">
    <property type="entry name" value="TAL/FSA"/>
</dbReference>
<keyword evidence="4" id="KW-0808">Transferase</keyword>
<dbReference type="Gene3D" id="3.10.580.10">
    <property type="entry name" value="CBS-domain"/>
    <property type="match status" value="1"/>
</dbReference>
<evidence type="ECO:0000313" key="4">
    <source>
        <dbReference type="EMBL" id="VAW90306.1"/>
    </source>
</evidence>
<keyword evidence="2" id="KW-0704">Schiff base</keyword>
<dbReference type="InterPro" id="IPR000644">
    <property type="entry name" value="CBS_dom"/>
</dbReference>
<keyword evidence="1" id="KW-0129">CBS domain</keyword>
<gene>
    <name evidence="4" type="ORF">MNBD_GAMMA17-1183</name>
</gene>
<accession>A0A3B1AC17</accession>
<proteinExistence type="predicted"/>
<dbReference type="InterPro" id="IPR050986">
    <property type="entry name" value="GutQ/KpsF_isomerases"/>
</dbReference>
<dbReference type="Gene3D" id="3.20.20.70">
    <property type="entry name" value="Aldolase class I"/>
    <property type="match status" value="1"/>
</dbReference>
<dbReference type="GO" id="GO:0004801">
    <property type="term" value="F:transaldolase activity"/>
    <property type="evidence" value="ECO:0007669"/>
    <property type="project" value="UniProtKB-EC"/>
</dbReference>
<sequence length="341" mass="37162">MDLYLDSVDLKEIEEAFQLGFLKGLTTTPTFMHRHGITDIDGAIVKLSGMVPEIQVEALGETHDEIIAEAHRLLELPLKSKPVFKIPVSTIGLQACSTLAKEGHKVNVHLIYTLNQAYMAMAAGAAYVCPLAGRLQDQGHDAITLYEQAAGIVSKYNYDTKIMFSSVRYPEHVRQAMLAGVHVCTAPWSVIKRLCDNELTAVGSSQFFEHTRLMTLKVKDVLGDANPTCELSETVSQAMIKMTESKLGSVTLIDGSGNIAGIFTDGDIRRMLQDSGSALLDKKLSELDFTSSPITVNADSLLVEAVNIFNERKVDNIIVVDNNVPAGILDIQDLVKMGLLG</sequence>
<name>A0A3B1AC17_9ZZZZ</name>
<evidence type="ECO:0000256" key="2">
    <source>
        <dbReference type="ARBA" id="ARBA00023270"/>
    </source>
</evidence>
<evidence type="ECO:0000256" key="1">
    <source>
        <dbReference type="ARBA" id="ARBA00023122"/>
    </source>
</evidence>
<dbReference type="SUPFAM" id="SSF51569">
    <property type="entry name" value="Aldolase"/>
    <property type="match status" value="1"/>
</dbReference>
<dbReference type="InterPro" id="IPR046342">
    <property type="entry name" value="CBS_dom_sf"/>
</dbReference>
<dbReference type="GO" id="GO:0005975">
    <property type="term" value="P:carbohydrate metabolic process"/>
    <property type="evidence" value="ECO:0007669"/>
    <property type="project" value="InterPro"/>
</dbReference>
<dbReference type="PANTHER" id="PTHR42745">
    <property type="match status" value="1"/>
</dbReference>